<dbReference type="EMBL" id="VXIV02002459">
    <property type="protein sequence ID" value="KAF6025446.1"/>
    <property type="molecule type" value="Genomic_DNA"/>
</dbReference>
<keyword evidence="6" id="KW-0832">Ubl conjugation</keyword>
<comment type="function">
    <text evidence="12">Non-catalytic component of the NSL histone acetyltransferase complex, a multiprotein complex that mediates histone H4 acetylation at 'Lys-5'- and 'Lys-8' (H4K5ac and H4K8ac) at transcription start sites and promotes transcription initiation. Required for NSL complex stability and for transcription of intraciliary transport genes in both ciliated and non-ciliated cells by regulating histone H4 acetylation at 'Lys-5'- and 'Lys-12' (H4K5ac and H4K12ac). This is necessary for cilium assembly in ciliated cells and for organization of the microtubule cytoskeleton in non-ciliated cells. Required within the NSL complex to maintain nuclear architecture stability by promoting KAT8-mediated acetylation of lamin LMNA.</text>
</comment>
<dbReference type="InterPro" id="IPR025927">
    <property type="entry name" value="Znf_KANL2-like"/>
</dbReference>
<dbReference type="Pfam" id="PF13891">
    <property type="entry name" value="zf-C3HC3H_KANSL2"/>
    <property type="match status" value="2"/>
</dbReference>
<dbReference type="PANTHER" id="PTHR13453:SF1">
    <property type="entry name" value="KAT8 REGULATORY NSL COMPLEX SUBUNIT 2"/>
    <property type="match status" value="1"/>
</dbReference>
<dbReference type="Proteomes" id="UP000593567">
    <property type="component" value="Unassembled WGS sequence"/>
</dbReference>
<evidence type="ECO:0000256" key="3">
    <source>
        <dbReference type="ARBA" id="ARBA00015508"/>
    </source>
</evidence>
<evidence type="ECO:0000256" key="1">
    <source>
        <dbReference type="ARBA" id="ARBA00004123"/>
    </source>
</evidence>
<feature type="domain" description="KANL2-like probable zinc-finger" evidence="15">
    <location>
        <begin position="308"/>
        <end position="369"/>
    </location>
</feature>
<evidence type="ECO:0000256" key="11">
    <source>
        <dbReference type="ARBA" id="ARBA00033378"/>
    </source>
</evidence>
<evidence type="ECO:0000256" key="13">
    <source>
        <dbReference type="ARBA" id="ARBA00093543"/>
    </source>
</evidence>
<comment type="caution">
    <text evidence="16">The sequence shown here is derived from an EMBL/GenBank/DDBJ whole genome shotgun (WGS) entry which is preliminary data.</text>
</comment>
<dbReference type="GO" id="GO:0044545">
    <property type="term" value="C:NSL complex"/>
    <property type="evidence" value="ECO:0007669"/>
    <property type="project" value="TreeGrafter"/>
</dbReference>
<feature type="region of interest" description="Disordered" evidence="14">
    <location>
        <begin position="417"/>
        <end position="444"/>
    </location>
</feature>
<feature type="region of interest" description="Disordered" evidence="14">
    <location>
        <begin position="114"/>
        <end position="166"/>
    </location>
</feature>
<dbReference type="PANTHER" id="PTHR13453">
    <property type="entry name" value="KAT8 REGULATORY NSL COMPLEX SUBUNIT 2"/>
    <property type="match status" value="1"/>
</dbReference>
<dbReference type="InterPro" id="IPR026316">
    <property type="entry name" value="NSL2"/>
</dbReference>
<gene>
    <name evidence="16" type="ORF">EB796_016253</name>
</gene>
<evidence type="ECO:0000259" key="15">
    <source>
        <dbReference type="Pfam" id="PF13891"/>
    </source>
</evidence>
<evidence type="ECO:0000256" key="7">
    <source>
        <dbReference type="ARBA" id="ARBA00022853"/>
    </source>
</evidence>
<accession>A0A7J7JIU9</accession>
<keyword evidence="17" id="KW-1185">Reference proteome</keyword>
<feature type="domain" description="KANL2-like probable zinc-finger" evidence="15">
    <location>
        <begin position="13"/>
        <end position="75"/>
    </location>
</feature>
<evidence type="ECO:0000313" key="17">
    <source>
        <dbReference type="Proteomes" id="UP000593567"/>
    </source>
</evidence>
<dbReference type="AlphaFoldDB" id="A0A7J7JIU9"/>
<proteinExistence type="predicted"/>
<organism evidence="16 17">
    <name type="scientific">Bugula neritina</name>
    <name type="common">Brown bryozoan</name>
    <name type="synonym">Sertularia neritina</name>
    <dbReference type="NCBI Taxonomy" id="10212"/>
    <lineage>
        <taxon>Eukaryota</taxon>
        <taxon>Metazoa</taxon>
        <taxon>Spiralia</taxon>
        <taxon>Lophotrochozoa</taxon>
        <taxon>Bryozoa</taxon>
        <taxon>Gymnolaemata</taxon>
        <taxon>Cheilostomatida</taxon>
        <taxon>Flustrina</taxon>
        <taxon>Buguloidea</taxon>
        <taxon>Bugulidae</taxon>
        <taxon>Bugula</taxon>
    </lineage>
</organism>
<comment type="subunit">
    <text evidence="13">Component of the NSL complex at least composed of KAT8/MOF, KANSL1, KANSL2, KANSL3, MCRS1, PHF20, OGT1/OGT, WDR5 and HCFC1.</text>
</comment>
<feature type="compositionally biased region" description="Basic and acidic residues" evidence="14">
    <location>
        <begin position="435"/>
        <end position="444"/>
    </location>
</feature>
<dbReference type="OrthoDB" id="677315at2759"/>
<evidence type="ECO:0000256" key="8">
    <source>
        <dbReference type="ARBA" id="ARBA00023128"/>
    </source>
</evidence>
<keyword evidence="8" id="KW-0496">Mitochondrion</keyword>
<dbReference type="GO" id="GO:0006325">
    <property type="term" value="P:chromatin organization"/>
    <property type="evidence" value="ECO:0007669"/>
    <property type="project" value="UniProtKB-KW"/>
</dbReference>
<evidence type="ECO:0000256" key="10">
    <source>
        <dbReference type="ARBA" id="ARBA00032947"/>
    </source>
</evidence>
<evidence type="ECO:0000256" key="14">
    <source>
        <dbReference type="SAM" id="MobiDB-lite"/>
    </source>
</evidence>
<keyword evidence="9" id="KW-0539">Nucleus</keyword>
<keyword evidence="4" id="KW-1017">Isopeptide bond</keyword>
<keyword evidence="7" id="KW-0156">Chromatin regulator</keyword>
<evidence type="ECO:0000256" key="2">
    <source>
        <dbReference type="ARBA" id="ARBA00004173"/>
    </source>
</evidence>
<protein>
    <recommendedName>
        <fullName evidence="3">KAT8 regulatory NSL complex subunit 2</fullName>
    </recommendedName>
    <alternativeName>
        <fullName evidence="11">NSL complex protein NSL2</fullName>
    </alternativeName>
    <alternativeName>
        <fullName evidence="10">Non-specific lethal 2 homolog</fullName>
    </alternativeName>
</protein>
<name>A0A7J7JIU9_BUGNE</name>
<keyword evidence="5" id="KW-0597">Phosphoprotein</keyword>
<evidence type="ECO:0000256" key="4">
    <source>
        <dbReference type="ARBA" id="ARBA00022499"/>
    </source>
</evidence>
<evidence type="ECO:0000256" key="6">
    <source>
        <dbReference type="ARBA" id="ARBA00022843"/>
    </source>
</evidence>
<dbReference type="GO" id="GO:0005739">
    <property type="term" value="C:mitochondrion"/>
    <property type="evidence" value="ECO:0007669"/>
    <property type="project" value="UniProtKB-SubCell"/>
</dbReference>
<dbReference type="GO" id="GO:0005634">
    <property type="term" value="C:nucleus"/>
    <property type="evidence" value="ECO:0007669"/>
    <property type="project" value="UniProtKB-SubCell"/>
</dbReference>
<comment type="subcellular location">
    <subcellularLocation>
        <location evidence="2">Mitochondrion</location>
    </subcellularLocation>
    <subcellularLocation>
        <location evidence="1">Nucleus</location>
    </subcellularLocation>
</comment>
<evidence type="ECO:0000256" key="5">
    <source>
        <dbReference type="ARBA" id="ARBA00022553"/>
    </source>
</evidence>
<evidence type="ECO:0000313" key="16">
    <source>
        <dbReference type="EMBL" id="KAF6025446.1"/>
    </source>
</evidence>
<sequence>MDMDMQSSGQMQCRYSLRQCHKSVLDGYQYCYTHILEDKGCPFYQCSYVSGKTGRRCAQATLKPGKKDGLCPQHSLKLNRSRCMMAKKQLASNVDIPESLLGELEYHSTTLYNNSRGKQKVPSGDNSNSHLAELASSSDSEVERSSHTVASMWQPDSDSESVDSEQEDMFKYAEVLTAEEVTRITRDKLIRLQSLYIEQFKWLQNVLRERRRKYLQSRTVESPTSQKDYDNAAETANPIMPVKDDSFSNTNAVTEYIALRRYHRRHGQEALMYMRSQERRRAVCDPSATDGHNTNKYRYSSKHGTKYCSVKSSKCHAKSLPFTRYCIKHVERDVQQVLFRRCGYQAVEDGLNCERIVPNISSYNRCDYHCNVGDFELMYAQCERSASEEIELHNSPIISSPSHPPCETDAFIQTESTTVIDVGNSAPPNPPPSHTDGDIQEPKP</sequence>
<evidence type="ECO:0000256" key="12">
    <source>
        <dbReference type="ARBA" id="ARBA00093359"/>
    </source>
</evidence>
<evidence type="ECO:0000256" key="9">
    <source>
        <dbReference type="ARBA" id="ARBA00023242"/>
    </source>
</evidence>
<feature type="compositionally biased region" description="Acidic residues" evidence="14">
    <location>
        <begin position="157"/>
        <end position="166"/>
    </location>
</feature>
<reference evidence="16" key="1">
    <citation type="submission" date="2020-06" db="EMBL/GenBank/DDBJ databases">
        <title>Draft genome of Bugula neritina, a colonial animal packing powerful symbionts and potential medicines.</title>
        <authorList>
            <person name="Rayko M."/>
        </authorList>
    </citation>
    <scope>NUCLEOTIDE SEQUENCE [LARGE SCALE GENOMIC DNA]</scope>
    <source>
        <strain evidence="16">Kwan_BN1</strain>
    </source>
</reference>